<keyword evidence="2" id="KW-1185">Reference proteome</keyword>
<proteinExistence type="predicted"/>
<reference evidence="1" key="1">
    <citation type="submission" date="2019-04" db="EMBL/GenBank/DDBJ databases">
        <title>Microbes associate with the intestines of laboratory mice.</title>
        <authorList>
            <person name="Navarre W."/>
            <person name="Wong E."/>
            <person name="Huang K."/>
            <person name="Tropini C."/>
            <person name="Ng K."/>
            <person name="Yu B."/>
        </authorList>
    </citation>
    <scope>NUCLEOTIDE SEQUENCE</scope>
    <source>
        <strain evidence="1">NM09_H32</strain>
    </source>
</reference>
<protein>
    <submittedName>
        <fullName evidence="1">DUF4438 domain-containing protein</fullName>
    </submittedName>
</protein>
<evidence type="ECO:0000313" key="1">
    <source>
        <dbReference type="EMBL" id="TGY67106.1"/>
    </source>
</evidence>
<dbReference type="EMBL" id="SRYG01000002">
    <property type="protein sequence ID" value="TGY67106.1"/>
    <property type="molecule type" value="Genomic_DNA"/>
</dbReference>
<accession>A0AC61RA42</accession>
<name>A0AC61RA42_9FIRM</name>
<organism evidence="1 2">
    <name type="scientific">Dubosiella muris</name>
    <dbReference type="NCBI Taxonomy" id="3038133"/>
    <lineage>
        <taxon>Bacteria</taxon>
        <taxon>Bacillati</taxon>
        <taxon>Bacillota</taxon>
        <taxon>Erysipelotrichia</taxon>
        <taxon>Erysipelotrichales</taxon>
        <taxon>Erysipelotrichaceae</taxon>
        <taxon>Dubosiella</taxon>
    </lineage>
</organism>
<comment type="caution">
    <text evidence="1">The sequence shown here is derived from an EMBL/GenBank/DDBJ whole genome shotgun (WGS) entry which is preliminary data.</text>
</comment>
<sequence>MNINQDKLVKIALNAKVDHPRVSGFYVGYDGKGRMPIGTGGVVYSHAIGDSCMNIAGDHIEPGVSMANAGPKENHALETFSCVGNEVKILNGEQKGKTGYVSGTHGGVDHTMACFPPDVIENMDGTETFLIKAYGQGLKLLDHPDVHMMNLDPDLLAAMPVREENGALSWPVVTIVPAHLMGSGLGSQTMMEGDYDIMTQDEAANKQYGIDKLRFGDFVAIQDHDCTYGPHYLRGAMSIGVIVHSDSFTSGHGPGVCVVATTKKEGQIVPRVEADANLKTYMEGIERL</sequence>
<gene>
    <name evidence="1" type="ORF">E5336_01450</name>
</gene>
<evidence type="ECO:0000313" key="2">
    <source>
        <dbReference type="Proteomes" id="UP000308836"/>
    </source>
</evidence>
<dbReference type="Proteomes" id="UP000308836">
    <property type="component" value="Unassembled WGS sequence"/>
</dbReference>